<organism evidence="2 3">
    <name type="scientific">Sphingobacterium oryzagri</name>
    <dbReference type="NCBI Taxonomy" id="3025669"/>
    <lineage>
        <taxon>Bacteria</taxon>
        <taxon>Pseudomonadati</taxon>
        <taxon>Bacteroidota</taxon>
        <taxon>Sphingobacteriia</taxon>
        <taxon>Sphingobacteriales</taxon>
        <taxon>Sphingobacteriaceae</taxon>
        <taxon>Sphingobacterium</taxon>
    </lineage>
</organism>
<protein>
    <submittedName>
        <fullName evidence="2">PA2169 family four-helix-bundle protein</fullName>
    </submittedName>
</protein>
<dbReference type="InterPro" id="IPR019052">
    <property type="entry name" value="DUF2383"/>
</dbReference>
<dbReference type="InterPro" id="IPR011971">
    <property type="entry name" value="CHP02284"/>
</dbReference>
<feature type="domain" description="DUF2383" evidence="1">
    <location>
        <begin position="12"/>
        <end position="119"/>
    </location>
</feature>
<dbReference type="NCBIfam" id="TIGR02284">
    <property type="entry name" value="PA2169 family four-helix-bundle protein"/>
    <property type="match status" value="1"/>
</dbReference>
<accession>A0ABY7WGG6</accession>
<dbReference type="Proteomes" id="UP001221558">
    <property type="component" value="Chromosome"/>
</dbReference>
<proteinExistence type="predicted"/>
<evidence type="ECO:0000313" key="2">
    <source>
        <dbReference type="EMBL" id="WDF67704.1"/>
    </source>
</evidence>
<dbReference type="Gene3D" id="1.20.1260.10">
    <property type="match status" value="1"/>
</dbReference>
<gene>
    <name evidence="2" type="ORF">PQ465_15490</name>
</gene>
<keyword evidence="3" id="KW-1185">Reference proteome</keyword>
<evidence type="ECO:0000313" key="3">
    <source>
        <dbReference type="Proteomes" id="UP001221558"/>
    </source>
</evidence>
<dbReference type="Pfam" id="PF09537">
    <property type="entry name" value="DUF2383"/>
    <property type="match status" value="1"/>
</dbReference>
<dbReference type="RefSeq" id="WP_274266431.1">
    <property type="nucleotide sequence ID" value="NZ_CP117880.1"/>
</dbReference>
<evidence type="ECO:0000259" key="1">
    <source>
        <dbReference type="Pfam" id="PF09537"/>
    </source>
</evidence>
<sequence length="153" mass="17046">METLAKKDAALINDLIAINKDRIAGYNKAIALLDTTQDSDIIALFEKIAQQSQQFKTQLSTFADPRNDSATDEKSAMGNLYRMWMEIKINITGNDRETVLASCEKGENVFTKLYADVLHEAANLDESIQAIIKSQAESQAHVHASIKELRDES</sequence>
<dbReference type="SUPFAM" id="SSF47240">
    <property type="entry name" value="Ferritin-like"/>
    <property type="match status" value="1"/>
</dbReference>
<dbReference type="InterPro" id="IPR009078">
    <property type="entry name" value="Ferritin-like_SF"/>
</dbReference>
<dbReference type="InterPro" id="IPR012347">
    <property type="entry name" value="Ferritin-like"/>
</dbReference>
<name>A0ABY7WGG6_9SPHI</name>
<reference evidence="2 3" key="1">
    <citation type="submission" date="2023-02" db="EMBL/GenBank/DDBJ databases">
        <title>Genome sequence of Sphingobacterium sp. KACC 22765.</title>
        <authorList>
            <person name="Kim S."/>
            <person name="Heo J."/>
            <person name="Kwon S.-W."/>
        </authorList>
    </citation>
    <scope>NUCLEOTIDE SEQUENCE [LARGE SCALE GENOMIC DNA]</scope>
    <source>
        <strain evidence="2 3">KACC 22765</strain>
    </source>
</reference>
<dbReference type="EMBL" id="CP117880">
    <property type="protein sequence ID" value="WDF67704.1"/>
    <property type="molecule type" value="Genomic_DNA"/>
</dbReference>